<sequence length="102" mass="10569">MTIRRLVRALSVISLLAPAVASANGGMIRFSGAIVESAQCKVDAQGSTPRAVTPRVSCPAPAGRPGARTENIVKVTTTALPPVAGQNGGPPRQHRIVTLEYL</sequence>
<evidence type="ECO:0000313" key="3">
    <source>
        <dbReference type="Proteomes" id="UP000494108"/>
    </source>
</evidence>
<organism evidence="2 3">
    <name type="scientific">Achromobacter pestifer</name>
    <dbReference type="NCBI Taxonomy" id="1353889"/>
    <lineage>
        <taxon>Bacteria</taxon>
        <taxon>Pseudomonadati</taxon>
        <taxon>Pseudomonadota</taxon>
        <taxon>Betaproteobacteria</taxon>
        <taxon>Burkholderiales</taxon>
        <taxon>Alcaligenaceae</taxon>
        <taxon>Achromobacter</taxon>
    </lineage>
</organism>
<keyword evidence="1" id="KW-0732">Signal</keyword>
<keyword evidence="3" id="KW-1185">Reference proteome</keyword>
<name>A0A6S6YIQ0_9BURK</name>
<dbReference type="EMBL" id="CADIJX010000001">
    <property type="protein sequence ID" value="CAB3626547.1"/>
    <property type="molecule type" value="Genomic_DNA"/>
</dbReference>
<feature type="chain" id="PRO_5028892544" description="Type 1 fimbrial protein" evidence="1">
    <location>
        <begin position="24"/>
        <end position="102"/>
    </location>
</feature>
<evidence type="ECO:0000313" key="2">
    <source>
        <dbReference type="EMBL" id="CAB3626547.1"/>
    </source>
</evidence>
<dbReference type="Proteomes" id="UP000494108">
    <property type="component" value="Unassembled WGS sequence"/>
</dbReference>
<gene>
    <name evidence="2" type="ORF">LMG3431_00342</name>
</gene>
<dbReference type="RefSeq" id="WP_175172691.1">
    <property type="nucleotide sequence ID" value="NZ_CADIJX010000001.1"/>
</dbReference>
<proteinExistence type="predicted"/>
<protein>
    <recommendedName>
        <fullName evidence="4">Type 1 fimbrial protein</fullName>
    </recommendedName>
</protein>
<reference evidence="2 3" key="1">
    <citation type="submission" date="2020-04" db="EMBL/GenBank/DDBJ databases">
        <authorList>
            <person name="De Canck E."/>
        </authorList>
    </citation>
    <scope>NUCLEOTIDE SEQUENCE [LARGE SCALE GENOMIC DNA]</scope>
    <source>
        <strain evidence="2 3">LMG 3431</strain>
    </source>
</reference>
<evidence type="ECO:0000256" key="1">
    <source>
        <dbReference type="SAM" id="SignalP"/>
    </source>
</evidence>
<dbReference type="AlphaFoldDB" id="A0A6S6YIQ0"/>
<feature type="signal peptide" evidence="1">
    <location>
        <begin position="1"/>
        <end position="23"/>
    </location>
</feature>
<evidence type="ECO:0008006" key="4">
    <source>
        <dbReference type="Google" id="ProtNLM"/>
    </source>
</evidence>
<accession>A0A6S6YIQ0</accession>